<dbReference type="GO" id="GO:0000124">
    <property type="term" value="C:SAGA complex"/>
    <property type="evidence" value="ECO:0000318"/>
    <property type="project" value="GO_Central"/>
</dbReference>
<evidence type="ECO:0000256" key="5">
    <source>
        <dbReference type="ARBA" id="ARBA00023242"/>
    </source>
</evidence>
<dbReference type="PANTHER" id="PTHR13556">
    <property type="entry name" value="TRANSCRIPTIONAL ADAPTER 3-RELATED"/>
    <property type="match status" value="1"/>
</dbReference>
<dbReference type="EMBL" id="KB096325">
    <property type="protein sequence ID" value="ESO05467.1"/>
    <property type="molecule type" value="Genomic_DNA"/>
</dbReference>
<keyword evidence="3" id="KW-0805">Transcription regulation</keyword>
<dbReference type="RefSeq" id="XP_009016100.1">
    <property type="nucleotide sequence ID" value="XM_009017852.1"/>
</dbReference>
<dbReference type="EMBL" id="AMQM01003785">
    <property type="status" value="NOT_ANNOTATED_CDS"/>
    <property type="molecule type" value="Genomic_DNA"/>
</dbReference>
<dbReference type="PANTHER" id="PTHR13556:SF2">
    <property type="entry name" value="TRANSCRIPTIONAL ADAPTER 3"/>
    <property type="match status" value="1"/>
</dbReference>
<feature type="compositionally biased region" description="Acidic residues" evidence="6">
    <location>
        <begin position="401"/>
        <end position="412"/>
    </location>
</feature>
<keyword evidence="4" id="KW-0804">Transcription</keyword>
<keyword evidence="9" id="KW-1185">Reference proteome</keyword>
<dbReference type="EnsemblMetazoa" id="HelroT191296">
    <property type="protein sequence ID" value="HelroP191296"/>
    <property type="gene ID" value="HelroG191296"/>
</dbReference>
<dbReference type="OMA" id="EECPLQF"/>
<dbReference type="OrthoDB" id="1232at2759"/>
<organism evidence="8 9">
    <name type="scientific">Helobdella robusta</name>
    <name type="common">Californian leech</name>
    <dbReference type="NCBI Taxonomy" id="6412"/>
    <lineage>
        <taxon>Eukaryota</taxon>
        <taxon>Metazoa</taxon>
        <taxon>Spiralia</taxon>
        <taxon>Lophotrochozoa</taxon>
        <taxon>Annelida</taxon>
        <taxon>Clitellata</taxon>
        <taxon>Hirudinea</taxon>
        <taxon>Rhynchobdellida</taxon>
        <taxon>Glossiphoniidae</taxon>
        <taxon>Helobdella</taxon>
    </lineage>
</organism>
<feature type="region of interest" description="Disordered" evidence="6">
    <location>
        <begin position="315"/>
        <end position="340"/>
    </location>
</feature>
<dbReference type="GeneID" id="20211896"/>
<evidence type="ECO:0000256" key="6">
    <source>
        <dbReference type="SAM" id="MobiDB-lite"/>
    </source>
</evidence>
<feature type="compositionally biased region" description="Low complexity" evidence="6">
    <location>
        <begin position="10"/>
        <end position="21"/>
    </location>
</feature>
<dbReference type="HOGENOM" id="CLU_038515_0_0_1"/>
<dbReference type="STRING" id="6412.T1FSU9"/>
<feature type="compositionally biased region" description="Polar residues" evidence="6">
    <location>
        <begin position="149"/>
        <end position="164"/>
    </location>
</feature>
<evidence type="ECO:0000256" key="4">
    <source>
        <dbReference type="ARBA" id="ARBA00023163"/>
    </source>
</evidence>
<dbReference type="GO" id="GO:0003713">
    <property type="term" value="F:transcription coactivator activity"/>
    <property type="evidence" value="ECO:0000318"/>
    <property type="project" value="GO_Central"/>
</dbReference>
<evidence type="ECO:0008006" key="10">
    <source>
        <dbReference type="Google" id="ProtNLM"/>
    </source>
</evidence>
<dbReference type="eggNOG" id="KOG4191">
    <property type="taxonomic scope" value="Eukaryota"/>
</dbReference>
<sequence>MKGKGEKSGKSSSNLSNSDESFPTVRPIDSKLCNKILNVVNGSDHNDLQYGDIDSIYIDLELLLSAISKQAKLLNGEIQMLNSWQEKGKVGLSPAASSGNQPDCSPAPSTSQKRHSKGKLGDERPVKRMRTDSGRATYAQPVSYKGKGKNQQQSESYDTTKSSTQQQQQQIKIPKNITPLRFWAMVEPYCTDVTKEDIKFLEEQIKLCEDIDEYMRVPALGRHYTEKWKEEDELIERREVEKMNNKRKSSSSSSSQQPPSQPPPPPSSSNKNDDDGSMIKRDFETKSESSSIYGPLTQRLVQALVEENIIISNDDIISDDDDDDATNNNNDDDDDDADGDVMISDADAIEAATVPSATLARQLNVEADALEDRIKRELEALGILDPNEDDENASQSKCGEDDNGDDDDDNDDEILSEIRKKQRELKSLSQQNVAVLKNLLNLATKELEKQEIKKKISSIDAEVVECYKKLQQCKAKRKPPNRKDRDNFFKLLQDRKELLKALHAN</sequence>
<dbReference type="InParanoid" id="T1FSU9"/>
<feature type="region of interest" description="Disordered" evidence="6">
    <location>
        <begin position="90"/>
        <end position="171"/>
    </location>
</feature>
<dbReference type="InterPro" id="IPR019340">
    <property type="entry name" value="Histone_AcTrfase_su3"/>
</dbReference>
<protein>
    <recommendedName>
        <fullName evidence="10">Transcriptional adapter 3</fullName>
    </recommendedName>
</protein>
<feature type="region of interest" description="Disordered" evidence="6">
    <location>
        <begin position="241"/>
        <end position="279"/>
    </location>
</feature>
<reference evidence="8" key="3">
    <citation type="submission" date="2015-06" db="UniProtKB">
        <authorList>
            <consortium name="EnsemblMetazoa"/>
        </authorList>
    </citation>
    <scope>IDENTIFICATION</scope>
</reference>
<evidence type="ECO:0000313" key="8">
    <source>
        <dbReference type="EnsemblMetazoa" id="HelroP191296"/>
    </source>
</evidence>
<comment type="similarity">
    <text evidence="2">Belongs to the NGG1 family.</text>
</comment>
<accession>T1FSU9</accession>
<dbReference type="GO" id="GO:0006357">
    <property type="term" value="P:regulation of transcription by RNA polymerase II"/>
    <property type="evidence" value="ECO:0000318"/>
    <property type="project" value="GO_Central"/>
</dbReference>
<keyword evidence="5" id="KW-0539">Nucleus</keyword>
<proteinExistence type="inferred from homology"/>
<evidence type="ECO:0000256" key="2">
    <source>
        <dbReference type="ARBA" id="ARBA00005330"/>
    </source>
</evidence>
<reference evidence="9" key="1">
    <citation type="submission" date="2012-12" db="EMBL/GenBank/DDBJ databases">
        <authorList>
            <person name="Hellsten U."/>
            <person name="Grimwood J."/>
            <person name="Chapman J.A."/>
            <person name="Shapiro H."/>
            <person name="Aerts A."/>
            <person name="Otillar R.P."/>
            <person name="Terry A.Y."/>
            <person name="Boore J.L."/>
            <person name="Simakov O."/>
            <person name="Marletaz F."/>
            <person name="Cho S.-J."/>
            <person name="Edsinger-Gonzales E."/>
            <person name="Havlak P."/>
            <person name="Kuo D.-H."/>
            <person name="Larsson T."/>
            <person name="Lv J."/>
            <person name="Arendt D."/>
            <person name="Savage R."/>
            <person name="Osoegawa K."/>
            <person name="de Jong P."/>
            <person name="Lindberg D.R."/>
            <person name="Seaver E.C."/>
            <person name="Weisblat D.A."/>
            <person name="Putnam N.H."/>
            <person name="Grigoriev I.V."/>
            <person name="Rokhsar D.S."/>
        </authorList>
    </citation>
    <scope>NUCLEOTIDE SEQUENCE</scope>
</reference>
<name>T1FSU9_HELRO</name>
<reference evidence="7 9" key="2">
    <citation type="journal article" date="2013" name="Nature">
        <title>Insights into bilaterian evolution from three spiralian genomes.</title>
        <authorList>
            <person name="Simakov O."/>
            <person name="Marletaz F."/>
            <person name="Cho S.J."/>
            <person name="Edsinger-Gonzales E."/>
            <person name="Havlak P."/>
            <person name="Hellsten U."/>
            <person name="Kuo D.H."/>
            <person name="Larsson T."/>
            <person name="Lv J."/>
            <person name="Arendt D."/>
            <person name="Savage R."/>
            <person name="Osoegawa K."/>
            <person name="de Jong P."/>
            <person name="Grimwood J."/>
            <person name="Chapman J.A."/>
            <person name="Shapiro H."/>
            <person name="Aerts A."/>
            <person name="Otillar R.P."/>
            <person name="Terry A.Y."/>
            <person name="Boore J.L."/>
            <person name="Grigoriev I.V."/>
            <person name="Lindberg D.R."/>
            <person name="Seaver E.C."/>
            <person name="Weisblat D.A."/>
            <person name="Putnam N.H."/>
            <person name="Rokhsar D.S."/>
        </authorList>
    </citation>
    <scope>NUCLEOTIDE SEQUENCE</scope>
</reference>
<dbReference type="AlphaFoldDB" id="T1FSU9"/>
<dbReference type="Pfam" id="PF10198">
    <property type="entry name" value="Ada3"/>
    <property type="match status" value="1"/>
</dbReference>
<evidence type="ECO:0000256" key="3">
    <source>
        <dbReference type="ARBA" id="ARBA00023015"/>
    </source>
</evidence>
<feature type="region of interest" description="Disordered" evidence="6">
    <location>
        <begin position="1"/>
        <end position="24"/>
    </location>
</feature>
<feature type="compositionally biased region" description="Acidic residues" evidence="6">
    <location>
        <begin position="316"/>
        <end position="339"/>
    </location>
</feature>
<evidence type="ECO:0000313" key="7">
    <source>
        <dbReference type="EMBL" id="ESO05467.1"/>
    </source>
</evidence>
<feature type="region of interest" description="Disordered" evidence="6">
    <location>
        <begin position="381"/>
        <end position="412"/>
    </location>
</feature>
<dbReference type="GO" id="GO:0005634">
    <property type="term" value="C:nucleus"/>
    <property type="evidence" value="ECO:0007669"/>
    <property type="project" value="UniProtKB-SubCell"/>
</dbReference>
<feature type="compositionally biased region" description="Basic and acidic residues" evidence="6">
    <location>
        <begin position="119"/>
        <end position="133"/>
    </location>
</feature>
<evidence type="ECO:0000256" key="1">
    <source>
        <dbReference type="ARBA" id="ARBA00004123"/>
    </source>
</evidence>
<feature type="compositionally biased region" description="Polar residues" evidence="6">
    <location>
        <begin position="95"/>
        <end position="111"/>
    </location>
</feature>
<dbReference type="KEGG" id="hro:HELRODRAFT_191296"/>
<evidence type="ECO:0000313" key="9">
    <source>
        <dbReference type="Proteomes" id="UP000015101"/>
    </source>
</evidence>
<gene>
    <name evidence="8" type="primary">20211896</name>
    <name evidence="7" type="ORF">HELRODRAFT_191296</name>
</gene>
<dbReference type="Proteomes" id="UP000015101">
    <property type="component" value="Unassembled WGS sequence"/>
</dbReference>
<dbReference type="CTD" id="20211896"/>
<comment type="subcellular location">
    <subcellularLocation>
        <location evidence="1">Nucleus</location>
    </subcellularLocation>
</comment>